<gene>
    <name evidence="1" type="ORF">FKW44_021799</name>
</gene>
<keyword evidence="2" id="KW-1185">Reference proteome</keyword>
<protein>
    <submittedName>
        <fullName evidence="1">Uncharacterized protein</fullName>
    </submittedName>
</protein>
<dbReference type="AlphaFoldDB" id="A0A7T8JVK0"/>
<reference evidence="2" key="1">
    <citation type="submission" date="2021-01" db="EMBL/GenBank/DDBJ databases">
        <title>Caligus Genome Assembly.</title>
        <authorList>
            <person name="Gallardo-Escarate C."/>
        </authorList>
    </citation>
    <scope>NUCLEOTIDE SEQUENCE [LARGE SCALE GENOMIC DNA]</scope>
</reference>
<accession>A0A7T8JVK0</accession>
<dbReference type="Proteomes" id="UP000595437">
    <property type="component" value="Chromosome 16"/>
</dbReference>
<evidence type="ECO:0000313" key="1">
    <source>
        <dbReference type="EMBL" id="QQP36638.1"/>
    </source>
</evidence>
<organism evidence="1 2">
    <name type="scientific">Caligus rogercresseyi</name>
    <name type="common">Sea louse</name>
    <dbReference type="NCBI Taxonomy" id="217165"/>
    <lineage>
        <taxon>Eukaryota</taxon>
        <taxon>Metazoa</taxon>
        <taxon>Ecdysozoa</taxon>
        <taxon>Arthropoda</taxon>
        <taxon>Crustacea</taxon>
        <taxon>Multicrustacea</taxon>
        <taxon>Hexanauplia</taxon>
        <taxon>Copepoda</taxon>
        <taxon>Siphonostomatoida</taxon>
        <taxon>Caligidae</taxon>
        <taxon>Caligus</taxon>
    </lineage>
</organism>
<name>A0A7T8JVK0_CALRO</name>
<evidence type="ECO:0000313" key="2">
    <source>
        <dbReference type="Proteomes" id="UP000595437"/>
    </source>
</evidence>
<sequence>MPSLPIYQIFLTTIQKRLLQSVPPTQPPPHDSLMKTGDFKKKLEAYIHSESANLRRHGSL</sequence>
<dbReference type="EMBL" id="CP045905">
    <property type="protein sequence ID" value="QQP36638.1"/>
    <property type="molecule type" value="Genomic_DNA"/>
</dbReference>
<proteinExistence type="predicted"/>